<dbReference type="InterPro" id="IPR011765">
    <property type="entry name" value="Pept_M16_N"/>
</dbReference>
<dbReference type="PANTHER" id="PTHR11851">
    <property type="entry name" value="METALLOPROTEASE"/>
    <property type="match status" value="1"/>
</dbReference>
<dbReference type="Proteomes" id="UP000526408">
    <property type="component" value="Unassembled WGS sequence"/>
</dbReference>
<sequence>MIARIAATLVALAVPLPATADIDIQEVTSPGGIDAWLVEDDSIPFVALEFWFIGGSGLDPAEARGATYLMTGLLEEGAADMDAQAFAAAQEALATSFVVDSFRDAIVVSAQMLTQNRDAAADLLRAALVEPRFDADAIERTRGQVISIIESNERDPSDIATTTFNRLAYGDHPYGTTQEGTVEVVSRLTREDIVAAYRATLTRDRVVVGAAGDITPEELGLLIDRILGDLPAEAPPRPGPAEFGLEGGVTVVDFPTPQASVFFGHAGIARDDPDFFAAFVLNQVLGGGGFRSRLMEQVRVERGLTYGIGTFLSLADLSPTLLGQFSSSNDLVAQAIEVVQAEWADLAENGITQDELDAAIRYMTGEYPLRFDGNATIAGILAAMQSDDMPVEYIENRNAYVEAVTLEDVRRVAARLLRPEDLHFVVVGRPEGLSPGN</sequence>
<dbReference type="PANTHER" id="PTHR11851:SF224">
    <property type="entry name" value="PROCESSING PROTEASE"/>
    <property type="match status" value="1"/>
</dbReference>
<feature type="domain" description="Peptidase M16 C-terminal" evidence="3">
    <location>
        <begin position="188"/>
        <end position="361"/>
    </location>
</feature>
<dbReference type="SUPFAM" id="SSF63411">
    <property type="entry name" value="LuxS/MPP-like metallohydrolase"/>
    <property type="match status" value="2"/>
</dbReference>
<dbReference type="Pfam" id="PF00675">
    <property type="entry name" value="Peptidase_M16"/>
    <property type="match status" value="1"/>
</dbReference>
<comment type="caution">
    <text evidence="4">The sequence shown here is derived from an EMBL/GenBank/DDBJ whole genome shotgun (WGS) entry which is preliminary data.</text>
</comment>
<evidence type="ECO:0000256" key="1">
    <source>
        <dbReference type="SAM" id="SignalP"/>
    </source>
</evidence>
<evidence type="ECO:0000259" key="2">
    <source>
        <dbReference type="Pfam" id="PF00675"/>
    </source>
</evidence>
<evidence type="ECO:0000313" key="4">
    <source>
        <dbReference type="EMBL" id="NKX45551.1"/>
    </source>
</evidence>
<dbReference type="RefSeq" id="WP_168623933.1">
    <property type="nucleotide sequence ID" value="NZ_JAAZQQ010000004.1"/>
</dbReference>
<evidence type="ECO:0000259" key="3">
    <source>
        <dbReference type="Pfam" id="PF05193"/>
    </source>
</evidence>
<feature type="chain" id="PRO_5030659060" evidence="1">
    <location>
        <begin position="21"/>
        <end position="437"/>
    </location>
</feature>
<dbReference type="InterPro" id="IPR011249">
    <property type="entry name" value="Metalloenz_LuxS/M16"/>
</dbReference>
<dbReference type="Gene3D" id="3.30.830.10">
    <property type="entry name" value="Metalloenzyme, LuxS/M16 peptidase-like"/>
    <property type="match status" value="2"/>
</dbReference>
<feature type="domain" description="Peptidase M16 N-terminal" evidence="2">
    <location>
        <begin position="39"/>
        <end position="178"/>
    </location>
</feature>
<gene>
    <name evidence="4" type="ORF">HCU73_13230</name>
</gene>
<keyword evidence="1" id="KW-0732">Signal</keyword>
<dbReference type="EMBL" id="JAAZQQ010000004">
    <property type="protein sequence ID" value="NKX45551.1"/>
    <property type="molecule type" value="Genomic_DNA"/>
</dbReference>
<feature type="signal peptide" evidence="1">
    <location>
        <begin position="1"/>
        <end position="20"/>
    </location>
</feature>
<dbReference type="InterPro" id="IPR007863">
    <property type="entry name" value="Peptidase_M16_C"/>
</dbReference>
<keyword evidence="5" id="KW-1185">Reference proteome</keyword>
<dbReference type="Pfam" id="PF05193">
    <property type="entry name" value="Peptidase_M16_C"/>
    <property type="match status" value="1"/>
</dbReference>
<dbReference type="InterPro" id="IPR050361">
    <property type="entry name" value="MPP/UQCRC_Complex"/>
</dbReference>
<name>A0A7X6H2D1_9RHOB</name>
<dbReference type="AlphaFoldDB" id="A0A7X6H2D1"/>
<proteinExistence type="predicted"/>
<dbReference type="GO" id="GO:0046872">
    <property type="term" value="F:metal ion binding"/>
    <property type="evidence" value="ECO:0007669"/>
    <property type="project" value="InterPro"/>
</dbReference>
<evidence type="ECO:0000313" key="5">
    <source>
        <dbReference type="Proteomes" id="UP000526408"/>
    </source>
</evidence>
<reference evidence="4 5" key="1">
    <citation type="submission" date="2020-04" db="EMBL/GenBank/DDBJ databases">
        <authorList>
            <person name="Yoon J."/>
        </authorList>
    </citation>
    <scope>NUCLEOTIDE SEQUENCE [LARGE SCALE GENOMIC DNA]</scope>
    <source>
        <strain evidence="4 5">KMU-115</strain>
    </source>
</reference>
<organism evidence="4 5">
    <name type="scientific">Roseicyclus persicicus</name>
    <dbReference type="NCBI Taxonomy" id="2650661"/>
    <lineage>
        <taxon>Bacteria</taxon>
        <taxon>Pseudomonadati</taxon>
        <taxon>Pseudomonadota</taxon>
        <taxon>Alphaproteobacteria</taxon>
        <taxon>Rhodobacterales</taxon>
        <taxon>Roseobacteraceae</taxon>
        <taxon>Roseicyclus</taxon>
    </lineage>
</organism>
<protein>
    <submittedName>
        <fullName evidence="4">Insulinase family protein</fullName>
    </submittedName>
</protein>
<accession>A0A7X6H2D1</accession>